<dbReference type="Pfam" id="PF02536">
    <property type="entry name" value="mTERF"/>
    <property type="match status" value="1"/>
</dbReference>
<gene>
    <name evidence="4" type="ORF">Lalb_Chr08g0232861</name>
</gene>
<protein>
    <submittedName>
        <fullName evidence="4">Putative transcription regulator mTERF family</fullName>
    </submittedName>
</protein>
<evidence type="ECO:0000313" key="4">
    <source>
        <dbReference type="EMBL" id="KAE9608193.1"/>
    </source>
</evidence>
<evidence type="ECO:0000313" key="5">
    <source>
        <dbReference type="Proteomes" id="UP000447434"/>
    </source>
</evidence>
<dbReference type="OrthoDB" id="637682at2759"/>
<dbReference type="PANTHER" id="PTHR13068">
    <property type="entry name" value="CGI-12 PROTEIN-RELATED"/>
    <property type="match status" value="1"/>
</dbReference>
<sequence length="154" mass="17481">MLNSQRFILYLKGLTTILVPNLNPNFPNFLSTNSHYYSKITSNQNSFTVSYLINNCGFSHETALTASKLVHFQTAQKPDSVITFFRNHGFNKSQLYSIIRKSPNVLTCDPHERVLSKFEFLYSKGASSSDIVLLVTRDTRFLYTSLENSIIPSG</sequence>
<dbReference type="InterPro" id="IPR003690">
    <property type="entry name" value="MTERF"/>
</dbReference>
<keyword evidence="3" id="KW-0809">Transit peptide</keyword>
<keyword evidence="2" id="KW-0805">Transcription regulation</keyword>
<dbReference type="Proteomes" id="UP000447434">
    <property type="component" value="Chromosome 8"/>
</dbReference>
<keyword evidence="2" id="KW-0806">Transcription termination</keyword>
<evidence type="ECO:0000256" key="2">
    <source>
        <dbReference type="ARBA" id="ARBA00022472"/>
    </source>
</evidence>
<dbReference type="EMBL" id="WOCE01000008">
    <property type="protein sequence ID" value="KAE9608193.1"/>
    <property type="molecule type" value="Genomic_DNA"/>
</dbReference>
<dbReference type="GO" id="GO:0003676">
    <property type="term" value="F:nucleic acid binding"/>
    <property type="evidence" value="ECO:0007669"/>
    <property type="project" value="InterPro"/>
</dbReference>
<accession>A0A6A4Q3M4</accession>
<keyword evidence="5" id="KW-1185">Reference proteome</keyword>
<name>A0A6A4Q3M4_LUPAL</name>
<dbReference type="GO" id="GO:0006353">
    <property type="term" value="P:DNA-templated transcription termination"/>
    <property type="evidence" value="ECO:0007669"/>
    <property type="project" value="UniProtKB-KW"/>
</dbReference>
<organism evidence="4 5">
    <name type="scientific">Lupinus albus</name>
    <name type="common">White lupine</name>
    <name type="synonym">Lupinus termis</name>
    <dbReference type="NCBI Taxonomy" id="3870"/>
    <lineage>
        <taxon>Eukaryota</taxon>
        <taxon>Viridiplantae</taxon>
        <taxon>Streptophyta</taxon>
        <taxon>Embryophyta</taxon>
        <taxon>Tracheophyta</taxon>
        <taxon>Spermatophyta</taxon>
        <taxon>Magnoliopsida</taxon>
        <taxon>eudicotyledons</taxon>
        <taxon>Gunneridae</taxon>
        <taxon>Pentapetalae</taxon>
        <taxon>rosids</taxon>
        <taxon>fabids</taxon>
        <taxon>Fabales</taxon>
        <taxon>Fabaceae</taxon>
        <taxon>Papilionoideae</taxon>
        <taxon>50 kb inversion clade</taxon>
        <taxon>genistoids sensu lato</taxon>
        <taxon>core genistoids</taxon>
        <taxon>Genisteae</taxon>
        <taxon>Lupinus</taxon>
    </lineage>
</organism>
<dbReference type="AlphaFoldDB" id="A0A6A4Q3M4"/>
<dbReference type="InterPro" id="IPR038538">
    <property type="entry name" value="MTERF_sf"/>
</dbReference>
<comment type="caution">
    <text evidence="4">The sequence shown here is derived from an EMBL/GenBank/DDBJ whole genome shotgun (WGS) entry which is preliminary data.</text>
</comment>
<dbReference type="Gene3D" id="1.25.70.10">
    <property type="entry name" value="Transcription termination factor 3, mitochondrial"/>
    <property type="match status" value="1"/>
</dbReference>
<proteinExistence type="inferred from homology"/>
<evidence type="ECO:0000256" key="3">
    <source>
        <dbReference type="ARBA" id="ARBA00022946"/>
    </source>
</evidence>
<keyword evidence="2" id="KW-0804">Transcription</keyword>
<reference evidence="5" key="1">
    <citation type="journal article" date="2020" name="Nat. Commun.">
        <title>Genome sequence of the cluster root forming white lupin.</title>
        <authorList>
            <person name="Hufnagel B."/>
            <person name="Marques A."/>
            <person name="Soriano A."/>
            <person name="Marques L."/>
            <person name="Divol F."/>
            <person name="Doumas P."/>
            <person name="Sallet E."/>
            <person name="Mancinotti D."/>
            <person name="Carrere S."/>
            <person name="Marande W."/>
            <person name="Arribat S."/>
            <person name="Keller J."/>
            <person name="Huneau C."/>
            <person name="Blein T."/>
            <person name="Aime D."/>
            <person name="Laguerre M."/>
            <person name="Taylor J."/>
            <person name="Schubert V."/>
            <person name="Nelson M."/>
            <person name="Geu-Flores F."/>
            <person name="Crespi M."/>
            <person name="Gallardo-Guerrero K."/>
            <person name="Delaux P.-M."/>
            <person name="Salse J."/>
            <person name="Berges H."/>
            <person name="Guyot R."/>
            <person name="Gouzy J."/>
            <person name="Peret B."/>
        </authorList>
    </citation>
    <scope>NUCLEOTIDE SEQUENCE [LARGE SCALE GENOMIC DNA]</scope>
    <source>
        <strain evidence="5">cv. Amiga</strain>
    </source>
</reference>
<dbReference type="PANTHER" id="PTHR13068:SF172">
    <property type="entry name" value="TRANSCRIPTION TERMINATION FACTOR FAMILY PROTEIN"/>
    <property type="match status" value="1"/>
</dbReference>
<evidence type="ECO:0000256" key="1">
    <source>
        <dbReference type="ARBA" id="ARBA00007692"/>
    </source>
</evidence>
<comment type="similarity">
    <text evidence="1">Belongs to the mTERF family.</text>
</comment>